<reference evidence="3 6" key="1">
    <citation type="journal article" date="2022" name="Nat. Genet.">
        <title>Improved pea reference genome and pan-genome highlight genomic features and evolutionary characteristics.</title>
        <authorList>
            <person name="Yang T."/>
            <person name="Liu R."/>
            <person name="Luo Y."/>
            <person name="Hu S."/>
            <person name="Wang D."/>
            <person name="Wang C."/>
            <person name="Pandey M.K."/>
            <person name="Ge S."/>
            <person name="Xu Q."/>
            <person name="Li N."/>
            <person name="Li G."/>
            <person name="Huang Y."/>
            <person name="Saxena R.K."/>
            <person name="Ji Y."/>
            <person name="Li M."/>
            <person name="Yan X."/>
            <person name="He Y."/>
            <person name="Liu Y."/>
            <person name="Wang X."/>
            <person name="Xiang C."/>
            <person name="Varshney R.K."/>
            <person name="Ding H."/>
            <person name="Gao S."/>
            <person name="Zong X."/>
        </authorList>
    </citation>
    <scope>NUCLEOTIDE SEQUENCE [LARGE SCALE GENOMIC DNA]</scope>
    <source>
        <strain evidence="3 6">cv. Zhongwan 6</strain>
    </source>
</reference>
<keyword evidence="6" id="KW-1185">Reference proteome</keyword>
<proteinExistence type="predicted"/>
<dbReference type="Proteomes" id="UP001058974">
    <property type="component" value="Chromosome 3"/>
</dbReference>
<comment type="caution">
    <text evidence="3">The sequence shown here is derived from an EMBL/GenBank/DDBJ whole genome shotgun (WGS) entry which is preliminary data.</text>
</comment>
<name>A0A9D5A895_PEA</name>
<dbReference type="AlphaFoldDB" id="A0A9D5A895"/>
<dbReference type="Gramene" id="Psat03G0400200-T1">
    <property type="protein sequence ID" value="KAI5429220.1"/>
    <property type="gene ID" value="KIW84_034002"/>
</dbReference>
<feature type="region of interest" description="Disordered" evidence="1">
    <location>
        <begin position="1"/>
        <end position="32"/>
    </location>
</feature>
<evidence type="ECO:0000313" key="6">
    <source>
        <dbReference type="Proteomes" id="UP001058974"/>
    </source>
</evidence>
<protein>
    <submittedName>
        <fullName evidence="3">Uncharacterized protein</fullName>
    </submittedName>
</protein>
<evidence type="ECO:0000313" key="2">
    <source>
        <dbReference type="EMBL" id="KAI5398241.1"/>
    </source>
</evidence>
<dbReference type="EMBL" id="JAMSHJ010000006">
    <property type="protein sequence ID" value="KAI5398241.1"/>
    <property type="molecule type" value="Genomic_DNA"/>
</dbReference>
<dbReference type="EMBL" id="JAMSHJ010000006">
    <property type="protein sequence ID" value="KAI5398243.1"/>
    <property type="molecule type" value="Genomic_DNA"/>
</dbReference>
<gene>
    <name evidence="4" type="ORF">KIW84_034002</name>
    <name evidence="5" type="ORF">KIW84_034003</name>
    <name evidence="2" type="ORF">KIW84_063870</name>
    <name evidence="3" type="ORF">KIW84_063872</name>
</gene>
<accession>A0A9D5A895</accession>
<dbReference type="Gramene" id="Psat06G0387000-T1">
    <property type="protein sequence ID" value="KAI5398241.1"/>
    <property type="gene ID" value="KIW84_063870"/>
</dbReference>
<dbReference type="EMBL" id="JAMSHJ010000003">
    <property type="protein sequence ID" value="KAI5429220.1"/>
    <property type="molecule type" value="Genomic_DNA"/>
</dbReference>
<dbReference type="Gramene" id="Psat03G0400300-T1">
    <property type="protein sequence ID" value="KAI5429221.1"/>
    <property type="gene ID" value="KIW84_034003"/>
</dbReference>
<feature type="region of interest" description="Disordered" evidence="1">
    <location>
        <begin position="73"/>
        <end position="107"/>
    </location>
</feature>
<evidence type="ECO:0000256" key="1">
    <source>
        <dbReference type="SAM" id="MobiDB-lite"/>
    </source>
</evidence>
<dbReference type="Gramene" id="Psat06G0387200-T1">
    <property type="protein sequence ID" value="KAI5398243.1"/>
    <property type="gene ID" value="KIW84_063872"/>
</dbReference>
<feature type="compositionally biased region" description="Polar residues" evidence="1">
    <location>
        <begin position="18"/>
        <end position="32"/>
    </location>
</feature>
<dbReference type="Proteomes" id="UP001058974">
    <property type="component" value="Chromosome 6"/>
</dbReference>
<dbReference type="EMBL" id="JAMSHJ010000003">
    <property type="protein sequence ID" value="KAI5429221.1"/>
    <property type="molecule type" value="Genomic_DNA"/>
</dbReference>
<organism evidence="3 6">
    <name type="scientific">Pisum sativum</name>
    <name type="common">Garden pea</name>
    <name type="synonym">Lathyrus oleraceus</name>
    <dbReference type="NCBI Taxonomy" id="3888"/>
    <lineage>
        <taxon>Eukaryota</taxon>
        <taxon>Viridiplantae</taxon>
        <taxon>Streptophyta</taxon>
        <taxon>Embryophyta</taxon>
        <taxon>Tracheophyta</taxon>
        <taxon>Spermatophyta</taxon>
        <taxon>Magnoliopsida</taxon>
        <taxon>eudicotyledons</taxon>
        <taxon>Gunneridae</taxon>
        <taxon>Pentapetalae</taxon>
        <taxon>rosids</taxon>
        <taxon>fabids</taxon>
        <taxon>Fabales</taxon>
        <taxon>Fabaceae</taxon>
        <taxon>Papilionoideae</taxon>
        <taxon>50 kb inversion clade</taxon>
        <taxon>NPAAA clade</taxon>
        <taxon>Hologalegina</taxon>
        <taxon>IRL clade</taxon>
        <taxon>Fabeae</taxon>
        <taxon>Lathyrus</taxon>
    </lineage>
</organism>
<evidence type="ECO:0000313" key="5">
    <source>
        <dbReference type="EMBL" id="KAI5429221.1"/>
    </source>
</evidence>
<sequence>MMRKLSPLTGLPNLGENRASQLPCSSRDSTTVRYNSLRQNKPTSKPAVPFMPIILHGSLEMSEDELVRVGSESIKENGNPNFPGTDSAGNEPNQNVGSNNDTSCSEMNMDDEKTFSILIRGRRNRKQTLRMPINGEQRLQFEQLHTTLMKGHSDVGVGPVLDVYVGAVAVNARRYDAIVTTLLRNSPASFNNTVMKLIQSRILHQTNPQPRKHTLWRANTAWAVFCRCCCWQ</sequence>
<evidence type="ECO:0000313" key="4">
    <source>
        <dbReference type="EMBL" id="KAI5429220.1"/>
    </source>
</evidence>
<feature type="compositionally biased region" description="Polar residues" evidence="1">
    <location>
        <begin position="76"/>
        <end position="106"/>
    </location>
</feature>
<evidence type="ECO:0000313" key="3">
    <source>
        <dbReference type="EMBL" id="KAI5398243.1"/>
    </source>
</evidence>